<keyword evidence="7" id="KW-1185">Reference proteome</keyword>
<dbReference type="AlphaFoldDB" id="A0A485PQ86"/>
<keyword evidence="4" id="KW-0106">Calcium</keyword>
<evidence type="ECO:0000256" key="1">
    <source>
        <dbReference type="ARBA" id="ARBA00009763"/>
    </source>
</evidence>
<feature type="domain" description="EF-hand" evidence="5">
    <location>
        <begin position="1"/>
        <end position="28"/>
    </location>
</feature>
<evidence type="ECO:0000313" key="6">
    <source>
        <dbReference type="EMBL" id="VFV46584.1"/>
    </source>
</evidence>
<organism evidence="6 7">
    <name type="scientific">Lynx pardinus</name>
    <name type="common">Iberian lynx</name>
    <name type="synonym">Felis pardina</name>
    <dbReference type="NCBI Taxonomy" id="191816"/>
    <lineage>
        <taxon>Eukaryota</taxon>
        <taxon>Metazoa</taxon>
        <taxon>Chordata</taxon>
        <taxon>Craniata</taxon>
        <taxon>Vertebrata</taxon>
        <taxon>Euteleostomi</taxon>
        <taxon>Mammalia</taxon>
        <taxon>Eutheria</taxon>
        <taxon>Laurasiatheria</taxon>
        <taxon>Carnivora</taxon>
        <taxon>Feliformia</taxon>
        <taxon>Felidae</taxon>
        <taxon>Felinae</taxon>
        <taxon>Lynx</taxon>
    </lineage>
</organism>
<dbReference type="Proteomes" id="UP000386466">
    <property type="component" value="Unassembled WGS sequence"/>
</dbReference>
<dbReference type="EMBL" id="CAAGRJ010039054">
    <property type="protein sequence ID" value="VFV46584.1"/>
    <property type="molecule type" value="Genomic_DNA"/>
</dbReference>
<sequence length="85" mass="9540">MTNEVDANGNGTINFPELLIMMAIKIIDTDNEKEIREAYHVFDKDGKGYISVAELSHVMINLGEKLTHDEVDEFSGKQILMELVG</sequence>
<dbReference type="Gene3D" id="1.10.238.10">
    <property type="entry name" value="EF-hand"/>
    <property type="match status" value="1"/>
</dbReference>
<name>A0A485PQ86_LYNPA</name>
<dbReference type="SUPFAM" id="SSF47473">
    <property type="entry name" value="EF-hand"/>
    <property type="match status" value="1"/>
</dbReference>
<dbReference type="Pfam" id="PF13202">
    <property type="entry name" value="EF-hand_5"/>
    <property type="match status" value="1"/>
</dbReference>
<accession>A0A485PQ86</accession>
<dbReference type="InterPro" id="IPR002048">
    <property type="entry name" value="EF_hand_dom"/>
</dbReference>
<comment type="similarity">
    <text evidence="1">Belongs to the calmodulin family.</text>
</comment>
<keyword evidence="3" id="KW-0677">Repeat</keyword>
<reference evidence="6 7" key="1">
    <citation type="submission" date="2019-01" db="EMBL/GenBank/DDBJ databases">
        <authorList>
            <person name="Alioto T."/>
            <person name="Alioto T."/>
        </authorList>
    </citation>
    <scope>NUCLEOTIDE SEQUENCE [LARGE SCALE GENOMIC DNA]</scope>
</reference>
<dbReference type="GO" id="GO:0016460">
    <property type="term" value="C:myosin II complex"/>
    <property type="evidence" value="ECO:0007669"/>
    <property type="project" value="TreeGrafter"/>
</dbReference>
<dbReference type="PANTHER" id="PTHR23048">
    <property type="entry name" value="MYOSIN LIGHT CHAIN 1, 3"/>
    <property type="match status" value="1"/>
</dbReference>
<dbReference type="SMART" id="SM00054">
    <property type="entry name" value="EFh"/>
    <property type="match status" value="2"/>
</dbReference>
<evidence type="ECO:0000256" key="4">
    <source>
        <dbReference type="ARBA" id="ARBA00022837"/>
    </source>
</evidence>
<keyword evidence="2" id="KW-0479">Metal-binding</keyword>
<dbReference type="Pfam" id="PF13499">
    <property type="entry name" value="EF-hand_7"/>
    <property type="match status" value="1"/>
</dbReference>
<dbReference type="PROSITE" id="PS50222">
    <property type="entry name" value="EF_HAND_2"/>
    <property type="match status" value="2"/>
</dbReference>
<dbReference type="CDD" id="cd00051">
    <property type="entry name" value="EFh"/>
    <property type="match status" value="1"/>
</dbReference>
<evidence type="ECO:0000256" key="3">
    <source>
        <dbReference type="ARBA" id="ARBA00022737"/>
    </source>
</evidence>
<feature type="domain" description="EF-hand" evidence="5">
    <location>
        <begin position="30"/>
        <end position="65"/>
    </location>
</feature>
<dbReference type="GO" id="GO:0005509">
    <property type="term" value="F:calcium ion binding"/>
    <property type="evidence" value="ECO:0007669"/>
    <property type="project" value="InterPro"/>
</dbReference>
<evidence type="ECO:0000256" key="2">
    <source>
        <dbReference type="ARBA" id="ARBA00022723"/>
    </source>
</evidence>
<dbReference type="InterPro" id="IPR050230">
    <property type="entry name" value="CALM/Myosin/TropC-like"/>
</dbReference>
<evidence type="ECO:0000259" key="5">
    <source>
        <dbReference type="PROSITE" id="PS50222"/>
    </source>
</evidence>
<evidence type="ECO:0000313" key="7">
    <source>
        <dbReference type="Proteomes" id="UP000386466"/>
    </source>
</evidence>
<proteinExistence type="inferred from homology"/>
<dbReference type="InterPro" id="IPR018247">
    <property type="entry name" value="EF_Hand_1_Ca_BS"/>
</dbReference>
<dbReference type="InterPro" id="IPR011992">
    <property type="entry name" value="EF-hand-dom_pair"/>
</dbReference>
<gene>
    <name evidence="6" type="ORF">LYPA_23C007117</name>
</gene>
<dbReference type="PANTHER" id="PTHR23048:SF0">
    <property type="entry name" value="CALMODULIN LIKE 3"/>
    <property type="match status" value="1"/>
</dbReference>
<dbReference type="PROSITE" id="PS00018">
    <property type="entry name" value="EF_HAND_1"/>
    <property type="match status" value="1"/>
</dbReference>
<dbReference type="FunFam" id="1.10.238.10:FF:000001">
    <property type="entry name" value="Calmodulin 1"/>
    <property type="match status" value="1"/>
</dbReference>
<protein>
    <submittedName>
        <fullName evidence="6">Calmodulin-like</fullName>
    </submittedName>
</protein>